<name>A0A0S2SYA1_9CAUD</name>
<dbReference type="GeneID" id="26516145"/>
<organism evidence="1 2">
    <name type="scientific">Pseudomonas phage YMC11/02/R656</name>
    <dbReference type="NCBI Taxonomy" id="1755689"/>
    <lineage>
        <taxon>Viruses</taxon>
        <taxon>Duplodnaviria</taxon>
        <taxon>Heunggongvirae</taxon>
        <taxon>Uroviricota</taxon>
        <taxon>Caudoviricetes</taxon>
        <taxon>Bugaksanvirus</taxon>
        <taxon>Bugaksanvirus R656</taxon>
    </lineage>
</organism>
<proteinExistence type="predicted"/>
<keyword evidence="2" id="KW-1185">Reference proteome</keyword>
<dbReference type="Proteomes" id="UP000201818">
    <property type="component" value="Segment"/>
</dbReference>
<evidence type="ECO:0000313" key="2">
    <source>
        <dbReference type="Proteomes" id="UP000201818"/>
    </source>
</evidence>
<sequence>MGARPYRDLILRDRLGHAGVKVKWEPVEDRHGVNAAVLMLRIEGLWQARGDTDA</sequence>
<dbReference type="RefSeq" id="YP_009187488.1">
    <property type="nucleotide sequence ID" value="NC_028657.1"/>
</dbReference>
<protein>
    <submittedName>
        <fullName evidence="1">Uncharacterized protein</fullName>
    </submittedName>
</protein>
<reference evidence="1 2" key="1">
    <citation type="submission" date="2015-10" db="EMBL/GenBank/DDBJ databases">
        <title>Complete Genome Sequence of the Pseudomonas phage YMC11/02/R656_PAE_BP.</title>
        <authorList>
            <person name="Jeon J."/>
            <person name="Yong D."/>
            <person name="Lee K."/>
        </authorList>
    </citation>
    <scope>NUCLEOTIDE SEQUENCE [LARGE SCALE GENOMIC DNA]</scope>
</reference>
<dbReference type="EMBL" id="KT968831">
    <property type="protein sequence ID" value="ALP47912.1"/>
    <property type="molecule type" value="Genomic_DNA"/>
</dbReference>
<gene>
    <name evidence="1" type="ORF">BPPAER656_00910</name>
</gene>
<accession>A0A0S2SYA1</accession>
<dbReference type="KEGG" id="vg:26516145"/>
<evidence type="ECO:0000313" key="1">
    <source>
        <dbReference type="EMBL" id="ALP47912.1"/>
    </source>
</evidence>